<feature type="domain" description="NmrA-like" evidence="6">
    <location>
        <begin position="7"/>
        <end position="95"/>
    </location>
</feature>
<keyword evidence="3 7" id="KW-0032">Aminotransferase</keyword>
<proteinExistence type="inferred from homology"/>
<accession>B8MI80</accession>
<organism evidence="7 8">
    <name type="scientific">Talaromyces stipitatus (strain ATCC 10500 / CBS 375.48 / QM 6759 / NRRL 1006)</name>
    <name type="common">Penicillium stipitatum</name>
    <dbReference type="NCBI Taxonomy" id="441959"/>
    <lineage>
        <taxon>Eukaryota</taxon>
        <taxon>Fungi</taxon>
        <taxon>Dikarya</taxon>
        <taxon>Ascomycota</taxon>
        <taxon>Pezizomycotina</taxon>
        <taxon>Eurotiomycetes</taxon>
        <taxon>Eurotiomycetidae</taxon>
        <taxon>Eurotiales</taxon>
        <taxon>Trichocomaceae</taxon>
        <taxon>Talaromyces</taxon>
        <taxon>Talaromyces sect. Talaromyces</taxon>
    </lineage>
</organism>
<evidence type="ECO:0000256" key="2">
    <source>
        <dbReference type="ARBA" id="ARBA00007441"/>
    </source>
</evidence>
<dbReference type="Pfam" id="PF05368">
    <property type="entry name" value="NmrA"/>
    <property type="match status" value="1"/>
</dbReference>
<dbReference type="Gene3D" id="3.40.640.10">
    <property type="entry name" value="Type I PLP-dependent aspartate aminotransferase-like (Major domain)"/>
    <property type="match status" value="1"/>
</dbReference>
<dbReference type="AlphaFoldDB" id="B8MI80"/>
<dbReference type="InterPro" id="IPR050859">
    <property type="entry name" value="Class-I_PLP-dep_aminotransf"/>
</dbReference>
<name>B8MI80_TALSN</name>
<dbReference type="HOGENOM" id="CLU_950537_0_0_1"/>
<evidence type="ECO:0000313" key="7">
    <source>
        <dbReference type="EMBL" id="EED14564.1"/>
    </source>
</evidence>
<dbReference type="InterPro" id="IPR008030">
    <property type="entry name" value="NmrA-like"/>
</dbReference>
<dbReference type="PhylomeDB" id="B8MI80"/>
<evidence type="ECO:0000259" key="6">
    <source>
        <dbReference type="Pfam" id="PF05368"/>
    </source>
</evidence>
<comment type="similarity">
    <text evidence="2">Belongs to the class-I pyridoxal-phosphate-dependent aminotransferase family.</text>
</comment>
<dbReference type="InterPro" id="IPR015421">
    <property type="entry name" value="PyrdxlP-dep_Trfase_major"/>
</dbReference>
<protein>
    <submittedName>
        <fullName evidence="7">L-kynurenine/alpha-aminoadipate aminotransferase, putative</fullName>
    </submittedName>
</protein>
<reference evidence="8" key="1">
    <citation type="journal article" date="2015" name="Genome Announc.">
        <title>Genome sequence of the AIDS-associated pathogen Penicillium marneffei (ATCC18224) and its near taxonomic relative Talaromyces stipitatus (ATCC10500).</title>
        <authorList>
            <person name="Nierman W.C."/>
            <person name="Fedorova-Abrams N.D."/>
            <person name="Andrianopoulos A."/>
        </authorList>
    </citation>
    <scope>NUCLEOTIDE SEQUENCE [LARGE SCALE GENOMIC DNA]</scope>
    <source>
        <strain evidence="8">ATCC 10500 / CBS 375.48 / QM 6759 / NRRL 1006</strain>
    </source>
</reference>
<evidence type="ECO:0000256" key="3">
    <source>
        <dbReference type="ARBA" id="ARBA00022576"/>
    </source>
</evidence>
<dbReference type="OrthoDB" id="3358371at2759"/>
<dbReference type="VEuPathDB" id="FungiDB:TSTA_040440"/>
<dbReference type="RefSeq" id="XP_002484517.1">
    <property type="nucleotide sequence ID" value="XM_002484472.1"/>
</dbReference>
<evidence type="ECO:0000256" key="5">
    <source>
        <dbReference type="ARBA" id="ARBA00022898"/>
    </source>
</evidence>
<dbReference type="STRING" id="441959.B8MI80"/>
<dbReference type="Gene3D" id="3.40.50.720">
    <property type="entry name" value="NAD(P)-binding Rossmann-like Domain"/>
    <property type="match status" value="1"/>
</dbReference>
<dbReference type="PANTHER" id="PTHR42790">
    <property type="entry name" value="AMINOTRANSFERASE"/>
    <property type="match status" value="1"/>
</dbReference>
<dbReference type="Proteomes" id="UP000001745">
    <property type="component" value="Unassembled WGS sequence"/>
</dbReference>
<keyword evidence="8" id="KW-1185">Reference proteome</keyword>
<dbReference type="SUPFAM" id="SSF51735">
    <property type="entry name" value="NAD(P)-binding Rossmann-fold domains"/>
    <property type="match status" value="1"/>
</dbReference>
<dbReference type="GeneID" id="8110001"/>
<dbReference type="InterPro" id="IPR036291">
    <property type="entry name" value="NAD(P)-bd_dom_sf"/>
</dbReference>
<evidence type="ECO:0000256" key="1">
    <source>
        <dbReference type="ARBA" id="ARBA00001933"/>
    </source>
</evidence>
<sequence>MSSTQSQQTIVVVGATGIQGSGVVRALLSDEYGGPWFVRALTQDPRSGKAQKLLSECQTTDNRLSLVSGHIYDETSLRSAFMGAHGVFAMTSERYPGKLITEEEELKPSRPLSIGEVLESNSNSSLRHQPLGIRIAAAKMDEQGLLSEDMYELLSNWDEKACSAAKPHLLYTVPSGQSPTGATQSAQRRQVYKVCQKYDIFIGEDEPYCFLQVEPYKAGVPPPSSCEEFLKVLLSSFLKVDVDGRVLRLESFSKVLSPGTRTGWIVGSEQIVERFAHHFESPERNTPATLREK</sequence>
<gene>
    <name evidence="7" type="ORF">TSTA_040440</name>
</gene>
<dbReference type="GO" id="GO:0008793">
    <property type="term" value="F:aromatic-amino-acid transaminase activity"/>
    <property type="evidence" value="ECO:0007669"/>
    <property type="project" value="TreeGrafter"/>
</dbReference>
<keyword evidence="4 7" id="KW-0808">Transferase</keyword>
<comment type="cofactor">
    <cofactor evidence="1">
        <name>pyridoxal 5'-phosphate</name>
        <dbReference type="ChEBI" id="CHEBI:597326"/>
    </cofactor>
</comment>
<keyword evidence="5" id="KW-0663">Pyridoxal phosphate</keyword>
<dbReference type="eggNOG" id="KOG0634">
    <property type="taxonomic scope" value="Eukaryota"/>
</dbReference>
<evidence type="ECO:0000256" key="4">
    <source>
        <dbReference type="ARBA" id="ARBA00022679"/>
    </source>
</evidence>
<dbReference type="EMBL" id="EQ962657">
    <property type="protein sequence ID" value="EED14564.1"/>
    <property type="molecule type" value="Genomic_DNA"/>
</dbReference>
<dbReference type="PANTHER" id="PTHR42790:SF21">
    <property type="entry name" value="AROMATIC_AMINOADIPATE AMINOTRANSFERASE 1"/>
    <property type="match status" value="1"/>
</dbReference>
<dbReference type="GO" id="GO:0006571">
    <property type="term" value="P:tyrosine biosynthetic process"/>
    <property type="evidence" value="ECO:0007669"/>
    <property type="project" value="TreeGrafter"/>
</dbReference>
<evidence type="ECO:0000313" key="8">
    <source>
        <dbReference type="Proteomes" id="UP000001745"/>
    </source>
</evidence>
<dbReference type="SUPFAM" id="SSF53383">
    <property type="entry name" value="PLP-dependent transferases"/>
    <property type="match status" value="1"/>
</dbReference>
<dbReference type="GO" id="GO:0009074">
    <property type="term" value="P:aromatic amino acid family catabolic process"/>
    <property type="evidence" value="ECO:0007669"/>
    <property type="project" value="TreeGrafter"/>
</dbReference>
<dbReference type="GO" id="GO:0019878">
    <property type="term" value="P:lysine biosynthetic process via aminoadipic acid"/>
    <property type="evidence" value="ECO:0007669"/>
    <property type="project" value="TreeGrafter"/>
</dbReference>
<dbReference type="InParanoid" id="B8MI80"/>
<dbReference type="GO" id="GO:0047536">
    <property type="term" value="F:2-aminoadipate transaminase activity"/>
    <property type="evidence" value="ECO:0007669"/>
    <property type="project" value="TreeGrafter"/>
</dbReference>
<dbReference type="InterPro" id="IPR015424">
    <property type="entry name" value="PyrdxlP-dep_Trfase"/>
</dbReference>